<keyword evidence="3" id="KW-1185">Reference proteome</keyword>
<evidence type="ECO:0000313" key="3">
    <source>
        <dbReference type="Proteomes" id="UP000008068"/>
    </source>
</evidence>
<evidence type="ECO:0000256" key="1">
    <source>
        <dbReference type="SAM" id="Phobius"/>
    </source>
</evidence>
<protein>
    <submittedName>
        <fullName evidence="2">Uncharacterized protein</fullName>
    </submittedName>
</protein>
<organism evidence="3">
    <name type="scientific">Caenorhabditis brenneri</name>
    <name type="common">Nematode worm</name>
    <dbReference type="NCBI Taxonomy" id="135651"/>
    <lineage>
        <taxon>Eukaryota</taxon>
        <taxon>Metazoa</taxon>
        <taxon>Ecdysozoa</taxon>
        <taxon>Nematoda</taxon>
        <taxon>Chromadorea</taxon>
        <taxon>Rhabditida</taxon>
        <taxon>Rhabditina</taxon>
        <taxon>Rhabditomorpha</taxon>
        <taxon>Rhabditoidea</taxon>
        <taxon>Rhabditidae</taxon>
        <taxon>Peloderinae</taxon>
        <taxon>Caenorhabditis</taxon>
    </lineage>
</organism>
<reference evidence="3" key="1">
    <citation type="submission" date="2011-07" db="EMBL/GenBank/DDBJ databases">
        <authorList>
            <consortium name="Caenorhabditis brenneri Sequencing and Analysis Consortium"/>
            <person name="Wilson R.K."/>
        </authorList>
    </citation>
    <scope>NUCLEOTIDE SEQUENCE [LARGE SCALE GENOMIC DNA]</scope>
    <source>
        <strain evidence="3">PB2801</strain>
    </source>
</reference>
<dbReference type="HOGENOM" id="CLU_158191_0_0_1"/>
<sequence>MPGCTYNLKDKAVPATVKFEKAEYEKLDSDGKKALWKDYEAECDKFYKTDAYSDKETYGYVLCCDMFGDCGTSGWVIFLIILLVLGLLAGGAAAFWFFYWKRKNGGKEEMVEENTESTENSKTVIEIPVGTY</sequence>
<evidence type="ECO:0000313" key="2">
    <source>
        <dbReference type="EMBL" id="EGT49495.1"/>
    </source>
</evidence>
<keyword evidence="1" id="KW-0472">Membrane</keyword>
<dbReference type="InParanoid" id="G0MDK7"/>
<keyword evidence="1" id="KW-0812">Transmembrane</keyword>
<name>G0MDK7_CAEBE</name>
<dbReference type="AlphaFoldDB" id="G0MDK7"/>
<keyword evidence="1" id="KW-1133">Transmembrane helix</keyword>
<dbReference type="OMA" id="CCDILGM"/>
<dbReference type="OrthoDB" id="5903290at2759"/>
<proteinExistence type="predicted"/>
<dbReference type="eggNOG" id="ENOG502TIUU">
    <property type="taxonomic scope" value="Eukaryota"/>
</dbReference>
<gene>
    <name evidence="2" type="ORF">CAEBREN_07281</name>
</gene>
<dbReference type="Proteomes" id="UP000008068">
    <property type="component" value="Unassembled WGS sequence"/>
</dbReference>
<dbReference type="EMBL" id="GL379790">
    <property type="protein sequence ID" value="EGT49495.1"/>
    <property type="molecule type" value="Genomic_DNA"/>
</dbReference>
<accession>G0MDK7</accession>
<feature type="transmembrane region" description="Helical" evidence="1">
    <location>
        <begin position="75"/>
        <end position="100"/>
    </location>
</feature>